<organism evidence="10 11">
    <name type="scientific">Vreelandella rituensis</name>
    <dbReference type="NCBI Taxonomy" id="2282306"/>
    <lineage>
        <taxon>Bacteria</taxon>
        <taxon>Pseudomonadati</taxon>
        <taxon>Pseudomonadota</taxon>
        <taxon>Gammaproteobacteria</taxon>
        <taxon>Oceanospirillales</taxon>
        <taxon>Halomonadaceae</taxon>
        <taxon>Vreelandella</taxon>
    </lineage>
</organism>
<evidence type="ECO:0000256" key="3">
    <source>
        <dbReference type="ARBA" id="ARBA00022692"/>
    </source>
</evidence>
<evidence type="ECO:0000256" key="8">
    <source>
        <dbReference type="SAM" id="Phobius"/>
    </source>
</evidence>
<comment type="caution">
    <text evidence="10">The sequence shown here is derived from an EMBL/GenBank/DDBJ whole genome shotgun (WGS) entry which is preliminary data.</text>
</comment>
<feature type="transmembrane region" description="Helical" evidence="8">
    <location>
        <begin position="89"/>
        <end position="108"/>
    </location>
</feature>
<dbReference type="InterPro" id="IPR052175">
    <property type="entry name" value="ComplexI-like_HydComp"/>
</dbReference>
<feature type="transmembrane region" description="Helical" evidence="8">
    <location>
        <begin position="50"/>
        <end position="69"/>
    </location>
</feature>
<feature type="transmembrane region" description="Helical" evidence="8">
    <location>
        <begin position="6"/>
        <end position="29"/>
    </location>
</feature>
<feature type="transmembrane region" description="Helical" evidence="8">
    <location>
        <begin position="522"/>
        <end position="540"/>
    </location>
</feature>
<dbReference type="GO" id="GO:0016491">
    <property type="term" value="F:oxidoreductase activity"/>
    <property type="evidence" value="ECO:0007669"/>
    <property type="project" value="UniProtKB-KW"/>
</dbReference>
<feature type="transmembrane region" description="Helical" evidence="8">
    <location>
        <begin position="378"/>
        <end position="401"/>
    </location>
</feature>
<keyword evidence="6 8" id="KW-0472">Membrane</keyword>
<proteinExistence type="predicted"/>
<feature type="transmembrane region" description="Helical" evidence="8">
    <location>
        <begin position="258"/>
        <end position="276"/>
    </location>
</feature>
<sequence>MLPDTLFANALWFNSLLSLALLWPLLLAVNVTWRHVTAGDQGVPQYLDGWWLSAPWPALGLVLLGNGQWILDGWILGGQWELTALSRAWLMFTALLWALAALHARGYFAHEQAKATAGDAAARRRLLRLAVLWPLTLAGNILLIVAQDIASFYLGFSLMTFAAYALVIHDESERAVMGAHVYLIMAVLGEGMILGGFLWVAGEAQVLTLDGLREGIAQAPHGVAMAALLWGGFGIKAGVIGLHVWLPLAHPAAPAPASAVLSGAMIKAGLLGWLNVLPLGNPLLSEGFLHLGQLIMVAGLLAAFGAAIYGVMQRHPKAVLAYSSISQMGMMTALVATGLTAPDNWHLVWPALVLFVAHHALAKGALFMGTSISEHLPAWPLMLMWALLALPGLSLVGTLGAGMASKWGFKSALYDNEQTTLIWLLSLAAIGTAALVSVALWRQWQQRQVGKGNGWQLYAWLATLGLALMTPVWLPLPSESMPFPPFAEWPGLVWPLPLGVVAAGLMLTLWRPKPCVVPAGDLWWLYAALGRAGANVYGAMAQRLYITKAAIVKRALAMETLLMQRLEQLLATDAWMRHHASGLMMALAVGLVALLAWESILS</sequence>
<feature type="transmembrane region" description="Helical" evidence="8">
    <location>
        <begin position="319"/>
        <end position="341"/>
    </location>
</feature>
<gene>
    <name evidence="10" type="ORF">DU506_03910</name>
</gene>
<dbReference type="Pfam" id="PF00361">
    <property type="entry name" value="Proton_antipo_M"/>
    <property type="match status" value="1"/>
</dbReference>
<evidence type="ECO:0000256" key="2">
    <source>
        <dbReference type="ARBA" id="ARBA00022475"/>
    </source>
</evidence>
<feature type="transmembrane region" description="Helical" evidence="8">
    <location>
        <begin position="453"/>
        <end position="472"/>
    </location>
</feature>
<keyword evidence="2" id="KW-1003">Cell membrane</keyword>
<evidence type="ECO:0000256" key="1">
    <source>
        <dbReference type="ARBA" id="ARBA00004651"/>
    </source>
</evidence>
<evidence type="ECO:0000256" key="7">
    <source>
        <dbReference type="RuleBase" id="RU000320"/>
    </source>
</evidence>
<reference evidence="10 11" key="1">
    <citation type="submission" date="2018-07" db="EMBL/GenBank/DDBJ databases">
        <title>Halomonas rutogse sp. nov., isolated from Lake TangqianCo on Tibetan Plateau.</title>
        <authorList>
            <person name="Lu H."/>
            <person name="Xing P."/>
            <person name="Wu Q."/>
        </authorList>
    </citation>
    <scope>NUCLEOTIDE SEQUENCE [LARGE SCALE GENOMIC DNA]</scope>
    <source>
        <strain evidence="10 11">TQ8S</strain>
    </source>
</reference>
<accession>A0A368U7W0</accession>
<keyword evidence="5" id="KW-0560">Oxidoreductase</keyword>
<dbReference type="OrthoDB" id="9768329at2"/>
<feature type="transmembrane region" description="Helical" evidence="8">
    <location>
        <begin position="421"/>
        <end position="441"/>
    </location>
</feature>
<feature type="transmembrane region" description="Helical" evidence="8">
    <location>
        <begin position="129"/>
        <end position="146"/>
    </location>
</feature>
<dbReference type="PANTHER" id="PTHR42682:SF4">
    <property type="entry name" value="NADH-UBIQUINONE_PLASTOQUINONE"/>
    <property type="match status" value="1"/>
</dbReference>
<evidence type="ECO:0000313" key="10">
    <source>
        <dbReference type="EMBL" id="RCV93268.1"/>
    </source>
</evidence>
<dbReference type="InterPro" id="IPR001750">
    <property type="entry name" value="ND/Mrp_TM"/>
</dbReference>
<feature type="transmembrane region" description="Helical" evidence="8">
    <location>
        <begin position="222"/>
        <end position="246"/>
    </location>
</feature>
<feature type="transmembrane region" description="Helical" evidence="8">
    <location>
        <begin position="288"/>
        <end position="312"/>
    </location>
</feature>
<feature type="transmembrane region" description="Helical" evidence="8">
    <location>
        <begin position="492"/>
        <end position="510"/>
    </location>
</feature>
<keyword evidence="4 8" id="KW-1133">Transmembrane helix</keyword>
<comment type="subcellular location">
    <subcellularLocation>
        <location evidence="1">Cell membrane</location>
        <topology evidence="1">Multi-pass membrane protein</topology>
    </subcellularLocation>
    <subcellularLocation>
        <location evidence="7">Membrane</location>
        <topology evidence="7">Multi-pass membrane protein</topology>
    </subcellularLocation>
</comment>
<feature type="transmembrane region" description="Helical" evidence="8">
    <location>
        <begin position="181"/>
        <end position="202"/>
    </location>
</feature>
<feature type="transmembrane region" description="Helical" evidence="8">
    <location>
        <begin position="152"/>
        <end position="169"/>
    </location>
</feature>
<evidence type="ECO:0000256" key="6">
    <source>
        <dbReference type="ARBA" id="ARBA00023136"/>
    </source>
</evidence>
<evidence type="ECO:0000259" key="9">
    <source>
        <dbReference type="Pfam" id="PF00361"/>
    </source>
</evidence>
<dbReference type="PANTHER" id="PTHR42682">
    <property type="entry name" value="HYDROGENASE-4 COMPONENT F"/>
    <property type="match status" value="1"/>
</dbReference>
<keyword evidence="11" id="KW-1185">Reference proteome</keyword>
<feature type="domain" description="NADH:quinone oxidoreductase/Mrp antiporter transmembrane" evidence="9">
    <location>
        <begin position="146"/>
        <end position="372"/>
    </location>
</feature>
<dbReference type="GO" id="GO:0005886">
    <property type="term" value="C:plasma membrane"/>
    <property type="evidence" value="ECO:0007669"/>
    <property type="project" value="UniProtKB-SubCell"/>
</dbReference>
<evidence type="ECO:0000313" key="11">
    <source>
        <dbReference type="Proteomes" id="UP000253204"/>
    </source>
</evidence>
<evidence type="ECO:0000256" key="5">
    <source>
        <dbReference type="ARBA" id="ARBA00023002"/>
    </source>
</evidence>
<dbReference type="EMBL" id="QPIJ01000004">
    <property type="protein sequence ID" value="RCV93268.1"/>
    <property type="molecule type" value="Genomic_DNA"/>
</dbReference>
<keyword evidence="3 7" id="KW-0812">Transmembrane</keyword>
<protein>
    <recommendedName>
        <fullName evidence="9">NADH:quinone oxidoreductase/Mrp antiporter transmembrane domain-containing protein</fullName>
    </recommendedName>
</protein>
<feature type="transmembrane region" description="Helical" evidence="8">
    <location>
        <begin position="579"/>
        <end position="597"/>
    </location>
</feature>
<dbReference type="Proteomes" id="UP000253204">
    <property type="component" value="Unassembled WGS sequence"/>
</dbReference>
<name>A0A368U7W0_9GAMM</name>
<feature type="transmembrane region" description="Helical" evidence="8">
    <location>
        <begin position="347"/>
        <end position="366"/>
    </location>
</feature>
<dbReference type="AlphaFoldDB" id="A0A368U7W0"/>
<evidence type="ECO:0000256" key="4">
    <source>
        <dbReference type="ARBA" id="ARBA00022989"/>
    </source>
</evidence>